<organism evidence="2 3">
    <name type="scientific">Vreelandella sulfidaeris</name>
    <dbReference type="NCBI Taxonomy" id="115553"/>
    <lineage>
        <taxon>Bacteria</taxon>
        <taxon>Pseudomonadati</taxon>
        <taxon>Pseudomonadota</taxon>
        <taxon>Gammaproteobacteria</taxon>
        <taxon>Oceanospirillales</taxon>
        <taxon>Halomonadaceae</taxon>
        <taxon>Vreelandella</taxon>
    </lineage>
</organism>
<evidence type="ECO:0000256" key="1">
    <source>
        <dbReference type="SAM" id="Phobius"/>
    </source>
</evidence>
<accession>A0A365TUL8</accession>
<dbReference type="EMBL" id="QNTU01000001">
    <property type="protein sequence ID" value="RBI69740.1"/>
    <property type="molecule type" value="Genomic_DNA"/>
</dbReference>
<feature type="transmembrane region" description="Helical" evidence="1">
    <location>
        <begin position="48"/>
        <end position="67"/>
    </location>
</feature>
<gene>
    <name evidence="2" type="ORF">DQ400_03420</name>
</gene>
<sequence>MLMEVLFDQSNISNVWNFLFGHGAEFSRLTVAEEFGFDIMPHNDFIRFFLDFGLFSCLILFVILYLVGKDSVLALMLVLIYMSAFYHNMLYSLYFAPLIFIANSSAKLRLKNAD</sequence>
<feature type="transmembrane region" description="Helical" evidence="1">
    <location>
        <begin position="73"/>
        <end position="101"/>
    </location>
</feature>
<evidence type="ECO:0000313" key="2">
    <source>
        <dbReference type="EMBL" id="RBI69740.1"/>
    </source>
</evidence>
<reference evidence="3" key="1">
    <citation type="submission" date="2018-06" db="EMBL/GenBank/DDBJ databases">
        <title>Whole genome sequencing of four bacterial strains from South Shetland trench revealing bio-synthetic gene clusters.</title>
        <authorList>
            <person name="Abdel-Mageed W.M."/>
            <person name="Lehri B."/>
            <person name="Jarmusch S."/>
            <person name="Miranda K."/>
            <person name="Goodfellow M."/>
            <person name="Jaspars M."/>
            <person name="Karlyshev A.V."/>
        </authorList>
    </citation>
    <scope>NUCLEOTIDE SEQUENCE [LARGE SCALE GENOMIC DNA]</scope>
    <source>
        <strain evidence="3">SST4</strain>
    </source>
</reference>
<keyword evidence="1" id="KW-1133">Transmembrane helix</keyword>
<dbReference type="Proteomes" id="UP000252204">
    <property type="component" value="Unassembled WGS sequence"/>
</dbReference>
<keyword evidence="3" id="KW-1185">Reference proteome</keyword>
<name>A0A365TUL8_9GAMM</name>
<dbReference type="AlphaFoldDB" id="A0A365TUL8"/>
<keyword evidence="1" id="KW-0472">Membrane</keyword>
<protein>
    <submittedName>
        <fullName evidence="2">Uncharacterized protein</fullName>
    </submittedName>
</protein>
<proteinExistence type="predicted"/>
<evidence type="ECO:0000313" key="3">
    <source>
        <dbReference type="Proteomes" id="UP000252204"/>
    </source>
</evidence>
<comment type="caution">
    <text evidence="2">The sequence shown here is derived from an EMBL/GenBank/DDBJ whole genome shotgun (WGS) entry which is preliminary data.</text>
</comment>
<keyword evidence="1" id="KW-0812">Transmembrane</keyword>